<dbReference type="PROSITE" id="PS52050">
    <property type="entry name" value="WYL"/>
    <property type="match status" value="1"/>
</dbReference>
<dbReference type="Pfam" id="PF08279">
    <property type="entry name" value="HTH_11"/>
    <property type="match status" value="1"/>
</dbReference>
<sequence length="317" mass="36807">MRADRLLSILLRLQAKGRISSRDLAKKLEVSERTIHRDMEALSASGIPVFAERGSKGGWELSEGYRTNLTGMKKEEIFSMILTSSTRIASDLGRKKDLDSALMKFMASLPTAYQKEAEMVRQRIYVDGAGWSCSEEEFPFLSLIQDAVWQEKKIVLRYKADEESKKRIVSPLGLVAKGKIWYLVAKYEKEFRTFRVSRIIEAKLGDSFERPKRFDLEKYWKDSALNFLSKIPSYPVHFKIRVSKFDFFKNISYIKILEYSKINKDWVEVRADLETREWALYHILGLGDSAVLWEPEELREVLLSSVVKIIDSYSKIM</sequence>
<dbReference type="GO" id="GO:0003700">
    <property type="term" value="F:DNA-binding transcription factor activity"/>
    <property type="evidence" value="ECO:0007669"/>
    <property type="project" value="InterPro"/>
</dbReference>
<dbReference type="Proteomes" id="UP000006253">
    <property type="component" value="Unassembled WGS sequence"/>
</dbReference>
<dbReference type="PANTHER" id="PTHR34580">
    <property type="match status" value="1"/>
</dbReference>
<dbReference type="InterPro" id="IPR026881">
    <property type="entry name" value="WYL_dom"/>
</dbReference>
<dbReference type="AlphaFoldDB" id="A0A0E2B317"/>
<dbReference type="InterPro" id="IPR051534">
    <property type="entry name" value="CBASS_pafABC_assoc_protein"/>
</dbReference>
<evidence type="ECO:0000256" key="3">
    <source>
        <dbReference type="ARBA" id="ARBA00023163"/>
    </source>
</evidence>
<keyword evidence="2" id="KW-0238">DNA-binding</keyword>
<dbReference type="InterPro" id="IPR013196">
    <property type="entry name" value="HTH_11"/>
</dbReference>
<dbReference type="PIRSF" id="PIRSF016838">
    <property type="entry name" value="PafC"/>
    <property type="match status" value="1"/>
</dbReference>
<comment type="caution">
    <text evidence="5">The sequence shown here is derived from an EMBL/GenBank/DDBJ whole genome shotgun (WGS) entry which is preliminary data.</text>
</comment>
<evidence type="ECO:0000259" key="4">
    <source>
        <dbReference type="PROSITE" id="PS51000"/>
    </source>
</evidence>
<dbReference type="PANTHER" id="PTHR34580:SF1">
    <property type="entry name" value="PROTEIN PAFC"/>
    <property type="match status" value="1"/>
</dbReference>
<dbReference type="RefSeq" id="WP_004765391.1">
    <property type="nucleotide sequence ID" value="NZ_AHMY02000040.1"/>
</dbReference>
<evidence type="ECO:0000313" key="5">
    <source>
        <dbReference type="EMBL" id="EKO15670.1"/>
    </source>
</evidence>
<accession>A0A0E2B317</accession>
<keyword evidence="3" id="KW-0804">Transcription</keyword>
<dbReference type="PROSITE" id="PS00894">
    <property type="entry name" value="HTH_DEOR_1"/>
    <property type="match status" value="1"/>
</dbReference>
<evidence type="ECO:0000313" key="6">
    <source>
        <dbReference type="Proteomes" id="UP000006253"/>
    </source>
</evidence>
<dbReference type="InterPro" id="IPR036388">
    <property type="entry name" value="WH-like_DNA-bd_sf"/>
</dbReference>
<dbReference type="PROSITE" id="PS51000">
    <property type="entry name" value="HTH_DEOR_2"/>
    <property type="match status" value="1"/>
</dbReference>
<keyword evidence="1" id="KW-0805">Transcription regulation</keyword>
<organism evidence="5 6">
    <name type="scientific">Leptospira kirschneri str. H1</name>
    <dbReference type="NCBI Taxonomy" id="1049966"/>
    <lineage>
        <taxon>Bacteria</taxon>
        <taxon>Pseudomonadati</taxon>
        <taxon>Spirochaetota</taxon>
        <taxon>Spirochaetia</taxon>
        <taxon>Leptospirales</taxon>
        <taxon>Leptospiraceae</taxon>
        <taxon>Leptospira</taxon>
    </lineage>
</organism>
<evidence type="ECO:0000256" key="1">
    <source>
        <dbReference type="ARBA" id="ARBA00023015"/>
    </source>
</evidence>
<dbReference type="Pfam" id="PF25583">
    <property type="entry name" value="WCX"/>
    <property type="match status" value="1"/>
</dbReference>
<dbReference type="Gene3D" id="1.10.10.10">
    <property type="entry name" value="Winged helix-like DNA-binding domain superfamily/Winged helix DNA-binding domain"/>
    <property type="match status" value="1"/>
</dbReference>
<dbReference type="InterPro" id="IPR036390">
    <property type="entry name" value="WH_DNA-bd_sf"/>
</dbReference>
<dbReference type="EMBL" id="AHMY02000040">
    <property type="protein sequence ID" value="EKO15670.1"/>
    <property type="molecule type" value="Genomic_DNA"/>
</dbReference>
<proteinExistence type="predicted"/>
<dbReference type="GO" id="GO:0003677">
    <property type="term" value="F:DNA binding"/>
    <property type="evidence" value="ECO:0007669"/>
    <property type="project" value="UniProtKB-KW"/>
</dbReference>
<dbReference type="SUPFAM" id="SSF46785">
    <property type="entry name" value="Winged helix' DNA-binding domain"/>
    <property type="match status" value="1"/>
</dbReference>
<name>A0A0E2B317_9LEPT</name>
<evidence type="ECO:0000256" key="2">
    <source>
        <dbReference type="ARBA" id="ARBA00023125"/>
    </source>
</evidence>
<dbReference type="InterPro" id="IPR018356">
    <property type="entry name" value="Tscrpt_reg_HTH_DeoR_CS"/>
</dbReference>
<reference evidence="5 6" key="1">
    <citation type="submission" date="2012-10" db="EMBL/GenBank/DDBJ databases">
        <authorList>
            <person name="Harkins D.M."/>
            <person name="Durkin A.S."/>
            <person name="Brinkac L.M."/>
            <person name="Selengut J.D."/>
            <person name="Sanka R."/>
            <person name="DePew J."/>
            <person name="Purushe J."/>
            <person name="Peacock S.J."/>
            <person name="Thaipadungpanit J."/>
            <person name="Wuthiekanun V.W."/>
            <person name="Day N.P."/>
            <person name="Vinetz J.M."/>
            <person name="Sutton G.G."/>
            <person name="Nelson W.C."/>
            <person name="Fouts D.E."/>
        </authorList>
    </citation>
    <scope>NUCLEOTIDE SEQUENCE [LARGE SCALE GENOMIC DNA]</scope>
    <source>
        <strain evidence="5 6">H1</strain>
    </source>
</reference>
<dbReference type="InterPro" id="IPR057727">
    <property type="entry name" value="WCX_dom"/>
</dbReference>
<gene>
    <name evidence="5" type="ORF">LEP1GSC081_3320</name>
</gene>
<dbReference type="Pfam" id="PF13280">
    <property type="entry name" value="WYL"/>
    <property type="match status" value="1"/>
</dbReference>
<dbReference type="InterPro" id="IPR001034">
    <property type="entry name" value="DeoR_HTH"/>
</dbReference>
<feature type="domain" description="HTH deoR-type" evidence="4">
    <location>
        <begin position="2"/>
        <end position="57"/>
    </location>
</feature>
<protein>
    <submittedName>
        <fullName evidence="5">WYL domain protein</fullName>
    </submittedName>
</protein>
<dbReference type="InterPro" id="IPR028349">
    <property type="entry name" value="PafC-like"/>
</dbReference>